<feature type="region of interest" description="Disordered" evidence="1">
    <location>
        <begin position="329"/>
        <end position="349"/>
    </location>
</feature>
<reference evidence="4" key="2">
    <citation type="submission" date="2022-09" db="EMBL/GenBank/DDBJ databases">
        <title>Genome-inferred correspondence between phylogeny and metabolic traits in the wild Drosophila gut microbiome.</title>
        <authorList>
            <person name="Bueno E."/>
            <person name="Blow F."/>
            <person name="Douglas A.E."/>
        </authorList>
    </citation>
    <scope>NUCLEOTIDE SEQUENCE</scope>
    <source>
        <strain evidence="4">Dm-2019-70</strain>
    </source>
</reference>
<dbReference type="RefSeq" id="WP_211756883.1">
    <property type="nucleotide sequence ID" value="NZ_JAERKF010000026.1"/>
</dbReference>
<feature type="transmembrane region" description="Helical" evidence="2">
    <location>
        <begin position="15"/>
        <end position="37"/>
    </location>
</feature>
<dbReference type="InterPro" id="IPR041219">
    <property type="entry name" value="Phage_lysozyme2"/>
</dbReference>
<dbReference type="EMBL" id="JAERKF010000026">
    <property type="protein sequence ID" value="MBS1011783.1"/>
    <property type="molecule type" value="Genomic_DNA"/>
</dbReference>
<feature type="region of interest" description="Disordered" evidence="1">
    <location>
        <begin position="403"/>
        <end position="429"/>
    </location>
</feature>
<sequence>MGEEARTLMAIAKKFKWLIGLVVLGLGGLFLVIALVGSTSQPGCSTNTPDTTGSITTSASKEKNAKATYDQLRSFGATPSAAAGIMGVLDFESSFNPAISNTGGSGAFGIAQWLGNRKTNLMAFAAEHSLKADTLEAQLKFMKHEIDTSYGGVKSIFKETNVHKACYDWLMKYEGLSQNPEQWFLEKGPSGQPGRYPRADSWYAKFGENDTSSGTNTNDGTSTADDGNIGTATACQTNDQASDGSGKVPSDLPYGQNIAANKIPDDVKSFLLPNQLSDARGLAGKSWSHPGDQCVDYSVSRISALWGLSAWSRGNGGDQAQAVVSMGGKKETSPHAGDIGSSQGFPPTPSAEPGHTWIVEHVFADGSVLLSEQNGPESGAYIHTPKTWSIILMHPYPDGKEWKSANGGEYQPIPSGKATFARPKGTMKK</sequence>
<reference evidence="4" key="1">
    <citation type="submission" date="2020-12" db="EMBL/GenBank/DDBJ databases">
        <authorList>
            <person name="Mcmullen J.G."/>
        </authorList>
    </citation>
    <scope>NUCLEOTIDE SEQUENCE</scope>
    <source>
        <strain evidence="4">Dm-2019-70</strain>
    </source>
</reference>
<comment type="caution">
    <text evidence="4">The sequence shown here is derived from an EMBL/GenBank/DDBJ whole genome shotgun (WGS) entry which is preliminary data.</text>
</comment>
<keyword evidence="2" id="KW-0812">Transmembrane</keyword>
<gene>
    <name evidence="4" type="ORF">JK167_13305</name>
</gene>
<dbReference type="Proteomes" id="UP000676478">
    <property type="component" value="Unassembled WGS sequence"/>
</dbReference>
<dbReference type="Gene3D" id="1.10.530.10">
    <property type="match status" value="1"/>
</dbReference>
<accession>A0AA41JUM0</accession>
<feature type="region of interest" description="Disordered" evidence="1">
    <location>
        <begin position="207"/>
        <end position="253"/>
    </location>
</feature>
<dbReference type="PROSITE" id="PS50911">
    <property type="entry name" value="CHAP"/>
    <property type="match status" value="1"/>
</dbReference>
<dbReference type="Gene3D" id="3.90.1720.10">
    <property type="entry name" value="endopeptidase domain like (from Nostoc punctiforme)"/>
    <property type="match status" value="1"/>
</dbReference>
<protein>
    <submittedName>
        <fullName evidence="4">CHAP domain-containing protein</fullName>
    </submittedName>
</protein>
<evidence type="ECO:0000259" key="3">
    <source>
        <dbReference type="PROSITE" id="PS50911"/>
    </source>
</evidence>
<dbReference type="AlphaFoldDB" id="A0AA41JUM0"/>
<keyword evidence="2" id="KW-0472">Membrane</keyword>
<name>A0AA41JUM0_LEVBR</name>
<evidence type="ECO:0000313" key="5">
    <source>
        <dbReference type="Proteomes" id="UP000676478"/>
    </source>
</evidence>
<proteinExistence type="predicted"/>
<organism evidence="4 5">
    <name type="scientific">Levilactobacillus brevis</name>
    <name type="common">Lactobacillus brevis</name>
    <dbReference type="NCBI Taxonomy" id="1580"/>
    <lineage>
        <taxon>Bacteria</taxon>
        <taxon>Bacillati</taxon>
        <taxon>Bacillota</taxon>
        <taxon>Bacilli</taxon>
        <taxon>Lactobacillales</taxon>
        <taxon>Lactobacillaceae</taxon>
        <taxon>Levilactobacillus</taxon>
    </lineage>
</organism>
<feature type="compositionally biased region" description="Low complexity" evidence="1">
    <location>
        <begin position="209"/>
        <end position="228"/>
    </location>
</feature>
<dbReference type="Pfam" id="PF18013">
    <property type="entry name" value="Phage_lysozyme2"/>
    <property type="match status" value="1"/>
</dbReference>
<dbReference type="Pfam" id="PF05257">
    <property type="entry name" value="CHAP"/>
    <property type="match status" value="1"/>
</dbReference>
<evidence type="ECO:0000313" key="4">
    <source>
        <dbReference type="EMBL" id="MBS1011783.1"/>
    </source>
</evidence>
<evidence type="ECO:0000256" key="2">
    <source>
        <dbReference type="SAM" id="Phobius"/>
    </source>
</evidence>
<feature type="compositionally biased region" description="Polar residues" evidence="1">
    <location>
        <begin position="230"/>
        <end position="243"/>
    </location>
</feature>
<dbReference type="InterPro" id="IPR007921">
    <property type="entry name" value="CHAP_dom"/>
</dbReference>
<feature type="domain" description="Peptidase C51" evidence="3">
    <location>
        <begin position="269"/>
        <end position="394"/>
    </location>
</feature>
<keyword evidence="2" id="KW-1133">Transmembrane helix</keyword>
<evidence type="ECO:0000256" key="1">
    <source>
        <dbReference type="SAM" id="MobiDB-lite"/>
    </source>
</evidence>